<dbReference type="Proteomes" id="UP000184233">
    <property type="component" value="Unassembled WGS sequence"/>
</dbReference>
<name>A0A1M3KYW0_9BACT</name>
<keyword evidence="2" id="KW-0472">Membrane</keyword>
<sequence>MNRLQQTPLETLMAMRASARTAPGQRFSPAAVRARTLSDDAPRDYAADVGRMIESARSPVAIASGILGGAGAAYGITRLRRQRPRSALARYLVPALGGLFAGTITHGAASWFLYQRSQNPIADTSGAAQPPNPATDRETALMTRALYHPLSIGVGIGTTAASGYGLWKWRNPPGQKKTRWGIPVFGALITGGMAQSLTASIVRQAQNDGEMQQSSGPTQLAGITDFSSVGSTIMTAAVIVGVFGGAKYLIDTWPASWRMRRRSERRSAGRTPRRLSDHTGYSRQIRTHAPLPVVTP</sequence>
<protein>
    <submittedName>
        <fullName evidence="3">Uncharacterized protein</fullName>
    </submittedName>
</protein>
<comment type="caution">
    <text evidence="3">The sequence shown here is derived from an EMBL/GenBank/DDBJ whole genome shotgun (WGS) entry which is preliminary data.</text>
</comment>
<feature type="transmembrane region" description="Helical" evidence="2">
    <location>
        <begin position="91"/>
        <end position="114"/>
    </location>
</feature>
<feature type="transmembrane region" description="Helical" evidence="2">
    <location>
        <begin position="146"/>
        <end position="167"/>
    </location>
</feature>
<keyword evidence="2" id="KW-0812">Transmembrane</keyword>
<evidence type="ECO:0000256" key="1">
    <source>
        <dbReference type="SAM" id="MobiDB-lite"/>
    </source>
</evidence>
<accession>A0A1M3KYW0</accession>
<feature type="transmembrane region" description="Helical" evidence="2">
    <location>
        <begin position="229"/>
        <end position="250"/>
    </location>
</feature>
<reference evidence="3 4" key="1">
    <citation type="submission" date="2016-09" db="EMBL/GenBank/DDBJ databases">
        <title>Genome-resolved meta-omics ties microbial dynamics to process performance in biotechnology for thiocyanate degradation.</title>
        <authorList>
            <person name="Kantor R.S."/>
            <person name="Huddy R.J."/>
            <person name="Iyer R."/>
            <person name="Thomas B.C."/>
            <person name="Brown C.T."/>
            <person name="Anantharaman K."/>
            <person name="Tringe S."/>
            <person name="Hettich R.L."/>
            <person name="Harrison S.T."/>
            <person name="Banfield J.F."/>
        </authorList>
    </citation>
    <scope>NUCLEOTIDE SEQUENCE [LARGE SCALE GENOMIC DNA]</scope>
    <source>
        <strain evidence="3">59-99</strain>
    </source>
</reference>
<organism evidence="3 4">
    <name type="scientific">Candidatus Kapaibacterium thiocyanatum</name>
    <dbReference type="NCBI Taxonomy" id="1895771"/>
    <lineage>
        <taxon>Bacteria</taxon>
        <taxon>Pseudomonadati</taxon>
        <taxon>Candidatus Kapaibacteriota</taxon>
        <taxon>Candidatus Kapaibacteriia</taxon>
        <taxon>Candidatus Kapaibacteriales</taxon>
        <taxon>Candidatus Kapaibacteriaceae</taxon>
        <taxon>Candidatus Kapaibacterium</taxon>
    </lineage>
</organism>
<proteinExistence type="predicted"/>
<evidence type="ECO:0000313" key="4">
    <source>
        <dbReference type="Proteomes" id="UP000184233"/>
    </source>
</evidence>
<feature type="transmembrane region" description="Helical" evidence="2">
    <location>
        <begin position="179"/>
        <end position="202"/>
    </location>
</feature>
<dbReference type="AlphaFoldDB" id="A0A1M3KYW0"/>
<feature type="region of interest" description="Disordered" evidence="1">
    <location>
        <begin position="260"/>
        <end position="296"/>
    </location>
</feature>
<keyword evidence="2" id="KW-1133">Transmembrane helix</keyword>
<dbReference type="STRING" id="1895771.BGO89_06795"/>
<dbReference type="EMBL" id="MKVH01000021">
    <property type="protein sequence ID" value="OJX57673.1"/>
    <property type="molecule type" value="Genomic_DNA"/>
</dbReference>
<evidence type="ECO:0000256" key="2">
    <source>
        <dbReference type="SAM" id="Phobius"/>
    </source>
</evidence>
<gene>
    <name evidence="3" type="ORF">BGO89_06795</name>
</gene>
<evidence type="ECO:0000313" key="3">
    <source>
        <dbReference type="EMBL" id="OJX57673.1"/>
    </source>
</evidence>